<reference evidence="3" key="1">
    <citation type="submission" date="2020-12" db="EMBL/GenBank/DDBJ databases">
        <title>Leucobacter sp. CAS1, isolated from Chromium sludge.</title>
        <authorList>
            <person name="Xu Z."/>
        </authorList>
    </citation>
    <scope>NUCLEOTIDE SEQUENCE</scope>
    <source>
        <strain evidence="3">CSA1</strain>
    </source>
</reference>
<dbReference type="PANTHER" id="PTHR22602:SF0">
    <property type="entry name" value="TRANSFERASE CAF17, MITOCHONDRIAL-RELATED"/>
    <property type="match status" value="1"/>
</dbReference>
<protein>
    <submittedName>
        <fullName evidence="3">Folate-binding protein YgfZ</fullName>
    </submittedName>
</protein>
<dbReference type="Proteomes" id="UP000608530">
    <property type="component" value="Unassembled WGS sequence"/>
</dbReference>
<dbReference type="EMBL" id="JAEHOH010000019">
    <property type="protein sequence ID" value="MBK0419955.1"/>
    <property type="molecule type" value="Genomic_DNA"/>
</dbReference>
<organism evidence="3 4">
    <name type="scientific">Leucobacter chromiisoli</name>
    <dbReference type="NCBI Taxonomy" id="2796471"/>
    <lineage>
        <taxon>Bacteria</taxon>
        <taxon>Bacillati</taxon>
        <taxon>Actinomycetota</taxon>
        <taxon>Actinomycetes</taxon>
        <taxon>Micrococcales</taxon>
        <taxon>Microbacteriaceae</taxon>
        <taxon>Leucobacter</taxon>
    </lineage>
</organism>
<evidence type="ECO:0000313" key="3">
    <source>
        <dbReference type="EMBL" id="MBK0419955.1"/>
    </source>
</evidence>
<dbReference type="InterPro" id="IPR006222">
    <property type="entry name" value="GCVT_N"/>
</dbReference>
<keyword evidence="1" id="KW-0809">Transit peptide</keyword>
<dbReference type="InterPro" id="IPR045179">
    <property type="entry name" value="YgfZ/GcvT"/>
</dbReference>
<dbReference type="PANTHER" id="PTHR22602">
    <property type="entry name" value="TRANSFERASE CAF17, MITOCHONDRIAL-RELATED"/>
    <property type="match status" value="1"/>
</dbReference>
<dbReference type="InterPro" id="IPR017703">
    <property type="entry name" value="YgfZ/GCV_T_CS"/>
</dbReference>
<comment type="caution">
    <text evidence="3">The sequence shown here is derived from an EMBL/GenBank/DDBJ whole genome shotgun (WGS) entry which is preliminary data.</text>
</comment>
<name>A0A934Q804_9MICO</name>
<evidence type="ECO:0000256" key="1">
    <source>
        <dbReference type="ARBA" id="ARBA00022946"/>
    </source>
</evidence>
<sequence>MTPSFLALPGAVESGSLGVAAHYGSPLVEQRALESGDAVVDLSHRGVVTVSGEDRLTWLNSMTSQQLTGLRPGEGAETLLLDANGRIEQAIRLVDDGTRAWLLVDEGSAEPLFAFLHRMRFALRVEVEDASAEYATVLAFAGGSALPALQGLGLAVAEWRDPWADVVPGGVQYARGEHPAAGWSAHQLVFPRAALPAIADLAASDGAPFAAGLTALDALEVRAWRPSRHGDVDERSIPHEFDWLRTAVHLTKGCYRGQETVAKVHNLGHPPRRLVMLHLDGSGGELPVPGALLYRAGQAADPDARPVGRIARVALHHEWGGIALALVKRAVPEDAALEARAGEAGADASSTAGEIVACAQEVVVPSDAGSARDIPRLKRL</sequence>
<dbReference type="Pfam" id="PF01571">
    <property type="entry name" value="GCV_T"/>
    <property type="match status" value="1"/>
</dbReference>
<proteinExistence type="predicted"/>
<dbReference type="SUPFAM" id="SSF103025">
    <property type="entry name" value="Folate-binding domain"/>
    <property type="match status" value="1"/>
</dbReference>
<dbReference type="NCBIfam" id="TIGR03317">
    <property type="entry name" value="ygfZ_signature"/>
    <property type="match status" value="1"/>
</dbReference>
<dbReference type="AlphaFoldDB" id="A0A934Q804"/>
<accession>A0A934Q804</accession>
<dbReference type="RefSeq" id="WP_200116085.1">
    <property type="nucleotide sequence ID" value="NZ_JAEHOH010000019.1"/>
</dbReference>
<evidence type="ECO:0000313" key="4">
    <source>
        <dbReference type="Proteomes" id="UP000608530"/>
    </source>
</evidence>
<gene>
    <name evidence="3" type="ORF">JD276_13035</name>
</gene>
<feature type="domain" description="GCVT N-terminal" evidence="2">
    <location>
        <begin position="29"/>
        <end position="241"/>
    </location>
</feature>
<evidence type="ECO:0000259" key="2">
    <source>
        <dbReference type="Pfam" id="PF01571"/>
    </source>
</evidence>
<keyword evidence="4" id="KW-1185">Reference proteome</keyword>
<dbReference type="InterPro" id="IPR027266">
    <property type="entry name" value="TrmE/GcvT-like"/>
</dbReference>
<dbReference type="Gene3D" id="3.30.1360.120">
    <property type="entry name" value="Probable tRNA modification gtpase trme, domain 1"/>
    <property type="match status" value="1"/>
</dbReference>
<dbReference type="GO" id="GO:0016226">
    <property type="term" value="P:iron-sulfur cluster assembly"/>
    <property type="evidence" value="ECO:0007669"/>
    <property type="project" value="TreeGrafter"/>
</dbReference>